<name>A0A9P5XA69_9AGAR</name>
<dbReference type="AlphaFoldDB" id="A0A9P5XA69"/>
<gene>
    <name evidence="2" type="ORF">P691DRAFT_805490</name>
</gene>
<evidence type="ECO:0000256" key="1">
    <source>
        <dbReference type="SAM" id="MobiDB-lite"/>
    </source>
</evidence>
<feature type="compositionally biased region" description="Basic and acidic residues" evidence="1">
    <location>
        <begin position="80"/>
        <end position="94"/>
    </location>
</feature>
<reference evidence="2" key="1">
    <citation type="submission" date="2020-11" db="EMBL/GenBank/DDBJ databases">
        <authorList>
            <consortium name="DOE Joint Genome Institute"/>
            <person name="Ahrendt S."/>
            <person name="Riley R."/>
            <person name="Andreopoulos W."/>
            <person name="Labutti K."/>
            <person name="Pangilinan J."/>
            <person name="Ruiz-Duenas F.J."/>
            <person name="Barrasa J.M."/>
            <person name="Sanchez-Garcia M."/>
            <person name="Camarero S."/>
            <person name="Miyauchi S."/>
            <person name="Serrano A."/>
            <person name="Linde D."/>
            <person name="Babiker R."/>
            <person name="Drula E."/>
            <person name="Ayuso-Fernandez I."/>
            <person name="Pacheco R."/>
            <person name="Padilla G."/>
            <person name="Ferreira P."/>
            <person name="Barriuso J."/>
            <person name="Kellner H."/>
            <person name="Castanera R."/>
            <person name="Alfaro M."/>
            <person name="Ramirez L."/>
            <person name="Pisabarro A.G."/>
            <person name="Kuo A."/>
            <person name="Tritt A."/>
            <person name="Lipzen A."/>
            <person name="He G."/>
            <person name="Yan M."/>
            <person name="Ng V."/>
            <person name="Cullen D."/>
            <person name="Martin F."/>
            <person name="Rosso M.-N."/>
            <person name="Henrissat B."/>
            <person name="Hibbett D."/>
            <person name="Martinez A.T."/>
            <person name="Grigoriev I.V."/>
        </authorList>
    </citation>
    <scope>NUCLEOTIDE SEQUENCE</scope>
    <source>
        <strain evidence="2">MF-IS2</strain>
    </source>
</reference>
<protein>
    <submittedName>
        <fullName evidence="2">Uncharacterized protein</fullName>
    </submittedName>
</protein>
<evidence type="ECO:0000313" key="3">
    <source>
        <dbReference type="Proteomes" id="UP000807342"/>
    </source>
</evidence>
<feature type="region of interest" description="Disordered" evidence="1">
    <location>
        <begin position="70"/>
        <end position="127"/>
    </location>
</feature>
<accession>A0A9P5XA69</accession>
<feature type="compositionally biased region" description="Polar residues" evidence="1">
    <location>
        <begin position="114"/>
        <end position="127"/>
    </location>
</feature>
<organism evidence="2 3">
    <name type="scientific">Macrolepiota fuliginosa MF-IS2</name>
    <dbReference type="NCBI Taxonomy" id="1400762"/>
    <lineage>
        <taxon>Eukaryota</taxon>
        <taxon>Fungi</taxon>
        <taxon>Dikarya</taxon>
        <taxon>Basidiomycota</taxon>
        <taxon>Agaricomycotina</taxon>
        <taxon>Agaricomycetes</taxon>
        <taxon>Agaricomycetidae</taxon>
        <taxon>Agaricales</taxon>
        <taxon>Agaricineae</taxon>
        <taxon>Agaricaceae</taxon>
        <taxon>Macrolepiota</taxon>
    </lineage>
</organism>
<sequence length="142" mass="15312">MTEGCTWGLRRHELFIKGGTSRLKLLNEGGMRGAMDARSVDELLVFVEQWSLGCRGRDFIGDDGPGIMGNVRHQNAVQDNSDKTEVSKTMDSRAEVAPQTVPVEVDPHTGGPEGSNTAVNDPLTNPLPSDVCSAAQISSRNF</sequence>
<proteinExistence type="predicted"/>
<keyword evidence="3" id="KW-1185">Reference proteome</keyword>
<comment type="caution">
    <text evidence="2">The sequence shown here is derived from an EMBL/GenBank/DDBJ whole genome shotgun (WGS) entry which is preliminary data.</text>
</comment>
<evidence type="ECO:0000313" key="2">
    <source>
        <dbReference type="EMBL" id="KAF9445576.1"/>
    </source>
</evidence>
<dbReference type="EMBL" id="MU151293">
    <property type="protein sequence ID" value="KAF9445576.1"/>
    <property type="molecule type" value="Genomic_DNA"/>
</dbReference>
<dbReference type="OrthoDB" id="2505887at2759"/>
<dbReference type="Proteomes" id="UP000807342">
    <property type="component" value="Unassembled WGS sequence"/>
</dbReference>